<dbReference type="RefSeq" id="WP_330798026.1">
    <property type="nucleotide sequence ID" value="NZ_JAZEWV010000022.1"/>
</dbReference>
<feature type="region of interest" description="Disordered" evidence="2">
    <location>
        <begin position="1753"/>
        <end position="1788"/>
    </location>
</feature>
<accession>A0ABU7PHV5</accession>
<evidence type="ECO:0000256" key="1">
    <source>
        <dbReference type="ARBA" id="ARBA00022737"/>
    </source>
</evidence>
<evidence type="ECO:0000256" key="3">
    <source>
        <dbReference type="SAM" id="Phobius"/>
    </source>
</evidence>
<feature type="region of interest" description="Disordered" evidence="2">
    <location>
        <begin position="1810"/>
        <end position="1842"/>
    </location>
</feature>
<evidence type="ECO:0000313" key="5">
    <source>
        <dbReference type="EMBL" id="MEE4544857.1"/>
    </source>
</evidence>
<dbReference type="InterPro" id="IPR006530">
    <property type="entry name" value="YD"/>
</dbReference>
<feature type="compositionally biased region" description="Low complexity" evidence="2">
    <location>
        <begin position="1771"/>
        <end position="1788"/>
    </location>
</feature>
<dbReference type="Proteomes" id="UP001344658">
    <property type="component" value="Unassembled WGS sequence"/>
</dbReference>
<feature type="compositionally biased region" description="Pro residues" evidence="2">
    <location>
        <begin position="2318"/>
        <end position="2330"/>
    </location>
</feature>
<feature type="domain" description="Teneurin-like YD-shell" evidence="4">
    <location>
        <begin position="1853"/>
        <end position="2063"/>
    </location>
</feature>
<dbReference type="NCBIfam" id="TIGR03696">
    <property type="entry name" value="Rhs_assc_core"/>
    <property type="match status" value="1"/>
</dbReference>
<dbReference type="Gene3D" id="2.180.10.10">
    <property type="entry name" value="RHS repeat-associated core"/>
    <property type="match status" value="1"/>
</dbReference>
<feature type="compositionally biased region" description="Polar residues" evidence="2">
    <location>
        <begin position="1753"/>
        <end position="1766"/>
    </location>
</feature>
<dbReference type="PANTHER" id="PTHR32305:SF17">
    <property type="entry name" value="TRNA NUCLEASE WAPA"/>
    <property type="match status" value="1"/>
</dbReference>
<feature type="region of interest" description="Disordered" evidence="2">
    <location>
        <begin position="2308"/>
        <end position="2353"/>
    </location>
</feature>
<sequence length="2353" mass="243803">MSFRRAGTVSASSRRPAARMRWCTAVTVLAVLSGVLAAPVPALARSAVAAEKHGGRPHAQKVWKPRDVKVLPSVHPVKGPPRHGTDAAPHVISPPPVKPSWPRAATFTVALGGATVPKASTTGGADADAAVAVAPSGTLAAPAGGAERAPTGHGPASVRVTVADHRTAAAAGVRGTVVQVARADGSTEAGAVDVSLAYGAWAEAFGGDFADRLRLVHLPPCALTTPDVPSCRVQTPVRTVNDRERRRLLATVALPGAATEPQSRWAAAPQARTQALVLAATSTASGADGAYTATSLKSSDSWTISGNSASFEWSYPMNSPPSLGSGGTSLSLAYDSGSVDGRTTVSNGQTSVVGEGFELGGASSYIETSYKPCAKVDPTGWASSGDMCLGVANAAISGGAHAGELVRDDADTSKWRLAADDGTRVQFLHGTTGGSNNTANQAFWKVTGTDGTVYLYGANRLPSASGGTGGDSPTYSTWSEPVFGTGSGTSCNDPTGTESPQSCLQAWRWNLDYVIDPHGNVTRYSYARELDNYQHQSATTAYTRSGYLREIDYGWQTADVATATGLLADGNAAGARPAATVLFDYAPRCVNSPTNTACPTAPPSVGSGIATTGITAGNQASFTDVPYDQHCDAGSTSCTVYSPAYFSTVRLTGVRTAVNAGASTGSQPSGTPVDFKAVDSYALNQSFPAPADHATAGNRPQLRLDSVSRTAYLTNADGTVATSAAPAIPVVNFGYTQLPNRSQASSLYNSAPFYRFRLDDITDELGAETLVAYGRPSTLDCGTTAPPATTANATLCFPEYFDNNGTLVLDWFNKYLVTGVTVNDNTTKNAGYRYAASRSTNFGYLGTPAWHTDDSEQADPAHRTADGFRGFRQVQITSSGESPGANAKSVTTYFQGMDQDPTGYVCLNDSHHQAPTSTACPSGGYRDDNALAGEALETQIYASDTSPTVSQDVITVPQDPTGPGMVTAVHTRLSGLPPQRAHFSQVQRKITYAPLASGALRRSETDYTYDDSLPSFAGSGGVGGNGHLILADDKGDTDGNGNPNGDVQELCTFTGYAGNTASGVDGVQWTAYPMTTITSTVPAGRSCTTTSETTATTVSQTQTLYDDQPPGTVAVGDATTTQAAASFNGDWTTTGQATYDRYGRKTSSTDADNHTTKLALTPTTGLLPTQLATTDPAGWTSTITMDRGRGVTESVVDVNGRRSDAVYDGLGRVVKVWHPDHPKAQYAGTPNTVYDYGQFGTTVGATAAAPNAFVETRTLRENNSYGLSFSILDGFGDQVQTQATPPDGSAGLVSTQAEYNSQGKVTRTATNNFDGGDTPGGTFRYYGNALASQTVTTYDGLSRPLTVTQYHNGVAVPGATTTTAYPGVDRTDATAPAGNGTASAAATSTFTDVRGRKTALWSYHNSPPTPTGSAADADVTGYGFSYVPGGTSSTTTDATTRNIWTTTTTDLLGHHITKSDPDAGTSHTVLDDAGLQVQTQDARGQFVSSYYDALGRKTAEYQAQRPDSGTPAASTELASWSYDTASSSDGHPNRGLPTGSTRYTDAGTTAYTSGVTGYDAGGRPLGSSVTIPAADGNGALAGTYRTSNSYTPVTGLLDHTDLPAAGGVPAETVYNSYNVNGLLLAAGGNADYVVATQYDQLGRILSRTLGDYPYQMVQQNLYDSATGRVTNTFTDTTAGRSTVNPTQLNTYSVDDVSYTYDAAGRLTSTADLQNWTASGSYQPGPQARDLQCYTYDAAGRLTNAWADKGDQIPSATTDLNSPTTATGGLGSCASSTSNKPPSSASSLGGPAPYWQTYAFDANGSLTGDRSSVTDHDITGNTAKDTVRTSNYPAPGSTGPNLLSSVTTTGGATATDSYTYDAAGDTETRTLASGPRQRLTWDAEGHLTTVTDSSTSPATTANYLYDADGNQLIRRDAKGSTGTTTLYLGSTELYLDSATGTVTGNRYYTYPSAPSIVAASSGSLTYEIADNQGTGSTAVDAATGHVVARRYAKPFGDPRGTAAPSWPDDHTFLDKTADASTGLVDIGARKYDPVTGRFTSADPVFQPGSPQAIGGYAYAGDDPVSTSDPTGLSPTWAQIIAAVVAVIVAVVAVVAAGTHSHQGTTLSASGSHQPKQPTCNQGFHYNGHGCGPDGGVVTPGIARGIDPTGTRPLFPSSDNLYDPNRCVAVSEQDQHCIYTEYTEPANWLESEGNGICDGISDGMCQLNEIPNPHPNNVGGGGPGVTRSANGDVPDWYPRLMHDIQWVPVIGDLGAAAMLPWDAVHGDTNAAFGDALGLIPFAKEVKGLEGVEKWTVKAADWLGHDLLSVSPPGVGSATLPPSPSPGPPPPGPSTSVTPPQAVAPPMSVTPPQPTP</sequence>
<keyword evidence="6" id="KW-1185">Reference proteome</keyword>
<keyword evidence="3" id="KW-0472">Membrane</keyword>
<feature type="compositionally biased region" description="Polar residues" evidence="2">
    <location>
        <begin position="1818"/>
        <end position="1842"/>
    </location>
</feature>
<proteinExistence type="predicted"/>
<feature type="transmembrane region" description="Helical" evidence="3">
    <location>
        <begin position="2075"/>
        <end position="2096"/>
    </location>
</feature>
<protein>
    <submittedName>
        <fullName evidence="5">RHS repeat-associated core domain-containing protein</fullName>
    </submittedName>
</protein>
<dbReference type="InterPro" id="IPR056823">
    <property type="entry name" value="TEN-like_YD-shell"/>
</dbReference>
<keyword evidence="3" id="KW-1133">Transmembrane helix</keyword>
<feature type="region of interest" description="Disordered" evidence="2">
    <location>
        <begin position="1523"/>
        <end position="1545"/>
    </location>
</feature>
<dbReference type="PANTHER" id="PTHR32305">
    <property type="match status" value="1"/>
</dbReference>
<dbReference type="InterPro" id="IPR050708">
    <property type="entry name" value="T6SS_VgrG/RHS"/>
</dbReference>
<feature type="region of interest" description="Disordered" evidence="2">
    <location>
        <begin position="79"/>
        <end position="99"/>
    </location>
</feature>
<keyword evidence="3" id="KW-0812">Transmembrane</keyword>
<comment type="caution">
    <text evidence="5">The sequence shown here is derived from an EMBL/GenBank/DDBJ whole genome shotgun (WGS) entry which is preliminary data.</text>
</comment>
<organism evidence="5 6">
    <name type="scientific">Actinacidiphila polyblastidii</name>
    <dbReference type="NCBI Taxonomy" id="3110430"/>
    <lineage>
        <taxon>Bacteria</taxon>
        <taxon>Bacillati</taxon>
        <taxon>Actinomycetota</taxon>
        <taxon>Actinomycetes</taxon>
        <taxon>Kitasatosporales</taxon>
        <taxon>Streptomycetaceae</taxon>
        <taxon>Actinacidiphila</taxon>
    </lineage>
</organism>
<evidence type="ECO:0000259" key="4">
    <source>
        <dbReference type="Pfam" id="PF25023"/>
    </source>
</evidence>
<evidence type="ECO:0000313" key="6">
    <source>
        <dbReference type="Proteomes" id="UP001344658"/>
    </source>
</evidence>
<dbReference type="EMBL" id="JAZEWV010000022">
    <property type="protein sequence ID" value="MEE4544857.1"/>
    <property type="molecule type" value="Genomic_DNA"/>
</dbReference>
<dbReference type="NCBIfam" id="TIGR01643">
    <property type="entry name" value="YD_repeat_2x"/>
    <property type="match status" value="1"/>
</dbReference>
<dbReference type="InterPro" id="IPR022385">
    <property type="entry name" value="Rhs_assc_core"/>
</dbReference>
<gene>
    <name evidence="5" type="ORF">V2S66_23180</name>
</gene>
<dbReference type="Pfam" id="PF25023">
    <property type="entry name" value="TEN_YD-shell"/>
    <property type="match status" value="1"/>
</dbReference>
<keyword evidence="1" id="KW-0677">Repeat</keyword>
<evidence type="ECO:0000256" key="2">
    <source>
        <dbReference type="SAM" id="MobiDB-lite"/>
    </source>
</evidence>
<reference evidence="5 6" key="1">
    <citation type="submission" date="2023-12" db="EMBL/GenBank/DDBJ databases">
        <title>Streptomyces sp. V4-01.</title>
        <authorList>
            <person name="Somphong A."/>
            <person name="Phongsopitanun W."/>
        </authorList>
    </citation>
    <scope>NUCLEOTIDE SEQUENCE [LARGE SCALE GENOMIC DNA]</scope>
    <source>
        <strain evidence="5 6">V4-01</strain>
    </source>
</reference>
<name>A0ABU7PHV5_9ACTN</name>